<dbReference type="InterPro" id="IPR029150">
    <property type="entry name" value="dCache_3"/>
</dbReference>
<dbReference type="GO" id="GO:0071111">
    <property type="term" value="F:cyclic-guanylate-specific phosphodiesterase activity"/>
    <property type="evidence" value="ECO:0007669"/>
    <property type="project" value="UniProtKB-EC"/>
</dbReference>
<dbReference type="PANTHER" id="PTHR33121">
    <property type="entry name" value="CYCLIC DI-GMP PHOSPHODIESTERASE PDEF"/>
    <property type="match status" value="1"/>
</dbReference>
<dbReference type="GO" id="GO:0007165">
    <property type="term" value="P:signal transduction"/>
    <property type="evidence" value="ECO:0007669"/>
    <property type="project" value="InterPro"/>
</dbReference>
<dbReference type="SMART" id="SM00304">
    <property type="entry name" value="HAMP"/>
    <property type="match status" value="1"/>
</dbReference>
<dbReference type="PROSITE" id="PS50883">
    <property type="entry name" value="EAL"/>
    <property type="match status" value="1"/>
</dbReference>
<feature type="domain" description="HAMP" evidence="2">
    <location>
        <begin position="301"/>
        <end position="353"/>
    </location>
</feature>
<accession>A0A1M7Z2H6</accession>
<dbReference type="OrthoDB" id="9804951at2"/>
<dbReference type="PROSITE" id="PS50885">
    <property type="entry name" value="HAMP"/>
    <property type="match status" value="1"/>
</dbReference>
<proteinExistence type="predicted"/>
<keyword evidence="4" id="KW-1185">Reference proteome</keyword>
<dbReference type="CDD" id="cd06225">
    <property type="entry name" value="HAMP"/>
    <property type="match status" value="1"/>
</dbReference>
<dbReference type="Pfam" id="PF14827">
    <property type="entry name" value="dCache_3"/>
    <property type="match status" value="1"/>
</dbReference>
<protein>
    <submittedName>
        <fullName evidence="3">Cyclic di-GMP phosphodiesterase Gmr</fullName>
        <ecNumber evidence="3">3.1.4.52</ecNumber>
    </submittedName>
</protein>
<dbReference type="SMART" id="SM00267">
    <property type="entry name" value="GGDEF"/>
    <property type="match status" value="1"/>
</dbReference>
<dbReference type="EC" id="3.1.4.52" evidence="3"/>
<dbReference type="Gene3D" id="3.20.20.450">
    <property type="entry name" value="EAL domain"/>
    <property type="match status" value="1"/>
</dbReference>
<dbReference type="AlphaFoldDB" id="A0A1M7Z2H6"/>
<dbReference type="Pfam" id="PF00990">
    <property type="entry name" value="GGDEF"/>
    <property type="match status" value="1"/>
</dbReference>
<dbReference type="RefSeq" id="WP_083601801.1">
    <property type="nucleotide sequence ID" value="NZ_AP024898.1"/>
</dbReference>
<sequence length="784" mass="88372">MLRFRSIQMQILLSFLVLLIAVQCVLFYSIYQSNLQARQEQTQLRLNTARAVLKNQLSERHYSLSAFALTVAKDFGLKQAFREDDQSFVAALSSHRQRIAADLALALNKEGQLITKLIYDKATRKTRSELSTSLQHVPLSSHEQQVFHQSDDKIYQTILVPLRSGSQIIAWIGFGFALDSELANHLAVLTGMTVDLAYYQHQSVVPVTPDDSWLLFATSNTRLPAKINHSEHFRPLIEADNPDYVSTWRPIGHMGDKTIVAVLYDSRDDLPGTLKKRWFHILLVVVGTFGFSILAACKLSKNIAQPLRIFAEKTKQIAQGDTHTTLAVNRKDELGVLANEFNLMNHAIAERQEKLNFLAYHSDLTRLPNKKKLAEDIHSQIQAKAGSFCLIRFRLLEFADLNYSLGNDTGDELQIATANLLMRSADHNAQFYQLDASEFAALIPLPESETLDPFSRLMSQDHDVRFHLQHISVTVHRVCGYCYYPRHGGTARELVHNAGIALQEALKLNVPALEFATRMADQAISRVKLTNDLSEAIRSSQLTLFYQPKLNLGTKRADKAEALVRWHHPERGMIPPDEFIHIAETTGQIDALTDWVLHAAMAQVARWRQQGFSLSVAVNISAVNLRQALFDQKIFALFEQYELPIDAITLEITESALADDPEYALSVLHRLSEQGLAISIDDYGTGYSSLSQLKNLPATELKIDKAFILNVAENQQDQHIAISTIRLAHQFGLQTVAEGVETQTAIDWLTQYGCEYAQGYFISRPVPADEFTEFLRRQDGKHLS</sequence>
<gene>
    <name evidence="3" type="primary">gmr_5</name>
    <name evidence="3" type="ORF">VQ7734_04765</name>
</gene>
<dbReference type="Pfam" id="PF00563">
    <property type="entry name" value="EAL"/>
    <property type="match status" value="1"/>
</dbReference>
<dbReference type="SUPFAM" id="SSF158472">
    <property type="entry name" value="HAMP domain-like"/>
    <property type="match status" value="1"/>
</dbReference>
<reference evidence="4" key="1">
    <citation type="submission" date="2016-12" db="EMBL/GenBank/DDBJ databases">
        <authorList>
            <person name="Rodrigo-Torres L."/>
            <person name="Arahal R.D."/>
            <person name="Lucena T."/>
        </authorList>
    </citation>
    <scope>NUCLEOTIDE SEQUENCE [LARGE SCALE GENOMIC DNA]</scope>
</reference>
<dbReference type="SUPFAM" id="SSF141868">
    <property type="entry name" value="EAL domain-like"/>
    <property type="match status" value="1"/>
</dbReference>
<dbReference type="InterPro" id="IPR029787">
    <property type="entry name" value="Nucleotide_cyclase"/>
</dbReference>
<evidence type="ECO:0000313" key="3">
    <source>
        <dbReference type="EMBL" id="SHO58990.1"/>
    </source>
</evidence>
<organism evidence="3 4">
    <name type="scientific">Vibrio quintilis</name>
    <dbReference type="NCBI Taxonomy" id="1117707"/>
    <lineage>
        <taxon>Bacteria</taxon>
        <taxon>Pseudomonadati</taxon>
        <taxon>Pseudomonadota</taxon>
        <taxon>Gammaproteobacteria</taxon>
        <taxon>Vibrionales</taxon>
        <taxon>Vibrionaceae</taxon>
        <taxon>Vibrio</taxon>
    </lineage>
</organism>
<evidence type="ECO:0000313" key="4">
    <source>
        <dbReference type="Proteomes" id="UP000184600"/>
    </source>
</evidence>
<dbReference type="Pfam" id="PF00672">
    <property type="entry name" value="HAMP"/>
    <property type="match status" value="1"/>
</dbReference>
<dbReference type="PANTHER" id="PTHR33121:SF70">
    <property type="entry name" value="SIGNALING PROTEIN YKOW"/>
    <property type="match status" value="1"/>
</dbReference>
<dbReference type="InterPro" id="IPR001633">
    <property type="entry name" value="EAL_dom"/>
</dbReference>
<dbReference type="CDD" id="cd01948">
    <property type="entry name" value="EAL"/>
    <property type="match status" value="1"/>
</dbReference>
<feature type="domain" description="EAL" evidence="1">
    <location>
        <begin position="526"/>
        <end position="779"/>
    </location>
</feature>
<keyword evidence="3" id="KW-0378">Hydrolase</keyword>
<dbReference type="Gene3D" id="3.30.70.270">
    <property type="match status" value="1"/>
</dbReference>
<dbReference type="Proteomes" id="UP000184600">
    <property type="component" value="Unassembled WGS sequence"/>
</dbReference>
<dbReference type="SMART" id="SM00052">
    <property type="entry name" value="EAL"/>
    <property type="match status" value="1"/>
</dbReference>
<dbReference type="SUPFAM" id="SSF55073">
    <property type="entry name" value="Nucleotide cyclase"/>
    <property type="match status" value="1"/>
</dbReference>
<evidence type="ECO:0000259" key="2">
    <source>
        <dbReference type="PROSITE" id="PS50885"/>
    </source>
</evidence>
<dbReference type="InterPro" id="IPR050706">
    <property type="entry name" value="Cyclic-di-GMP_PDE-like"/>
</dbReference>
<dbReference type="STRING" id="1117707.VQ7734_04765"/>
<dbReference type="EMBL" id="FRFG01000087">
    <property type="protein sequence ID" value="SHO58990.1"/>
    <property type="molecule type" value="Genomic_DNA"/>
</dbReference>
<dbReference type="InterPro" id="IPR003660">
    <property type="entry name" value="HAMP_dom"/>
</dbReference>
<dbReference type="Gene3D" id="6.10.340.10">
    <property type="match status" value="1"/>
</dbReference>
<name>A0A1M7Z2H6_9VIBR</name>
<evidence type="ECO:0000259" key="1">
    <source>
        <dbReference type="PROSITE" id="PS50883"/>
    </source>
</evidence>
<dbReference type="GO" id="GO:0016020">
    <property type="term" value="C:membrane"/>
    <property type="evidence" value="ECO:0007669"/>
    <property type="project" value="InterPro"/>
</dbReference>
<dbReference type="InterPro" id="IPR035919">
    <property type="entry name" value="EAL_sf"/>
</dbReference>
<dbReference type="InterPro" id="IPR000160">
    <property type="entry name" value="GGDEF_dom"/>
</dbReference>
<dbReference type="InterPro" id="IPR043128">
    <property type="entry name" value="Rev_trsase/Diguanyl_cyclase"/>
</dbReference>